<proteinExistence type="predicted"/>
<dbReference type="OrthoDB" id="7739172at2759"/>
<protein>
    <recommendedName>
        <fullName evidence="2">BZIP domain-containing protein</fullName>
    </recommendedName>
</protein>
<reference evidence="3" key="1">
    <citation type="submission" date="2007-03" db="EMBL/GenBank/DDBJ databases">
        <title>Annotation of Culex pipiens quinquefasciatus.</title>
        <authorList>
            <consortium name="The Broad Institute Genome Sequencing Platform"/>
            <person name="Atkinson P.W."/>
            <person name="Hemingway J."/>
            <person name="Christensen B.M."/>
            <person name="Higgs S."/>
            <person name="Kodira C."/>
            <person name="Hannick L."/>
            <person name="Megy K."/>
            <person name="O'Leary S."/>
            <person name="Pearson M."/>
            <person name="Haas B.J."/>
            <person name="Mauceli E."/>
            <person name="Wortman J.R."/>
            <person name="Lee N.H."/>
            <person name="Guigo R."/>
            <person name="Stanke M."/>
            <person name="Alvarado L."/>
            <person name="Amedeo P."/>
            <person name="Antoine C.H."/>
            <person name="Arensburger P."/>
            <person name="Bidwell S.L."/>
            <person name="Crawford M."/>
            <person name="Camaro F."/>
            <person name="Devon K."/>
            <person name="Engels R."/>
            <person name="Hammond M."/>
            <person name="Howarth C."/>
            <person name="Koehrsen M."/>
            <person name="Lawson D."/>
            <person name="Montgomery P."/>
            <person name="Nene V."/>
            <person name="Nusbaum C."/>
            <person name="Puiu D."/>
            <person name="Romero-Severson J."/>
            <person name="Severson D.W."/>
            <person name="Shumway M."/>
            <person name="Sisk P."/>
            <person name="Stolte C."/>
            <person name="Zeng Q."/>
            <person name="Eisenstadt E."/>
            <person name="Fraser-Liggett C."/>
            <person name="Strausberg R."/>
            <person name="Galagan J."/>
            <person name="Birren B."/>
            <person name="Collins F.H."/>
        </authorList>
    </citation>
    <scope>NUCLEOTIDE SEQUENCE [LARGE SCALE GENOMIC DNA]</scope>
    <source>
        <strain evidence="3">JHB</strain>
    </source>
</reference>
<dbReference type="InParanoid" id="B0W0A4"/>
<evidence type="ECO:0000313" key="3">
    <source>
        <dbReference type="EMBL" id="EDS39643.1"/>
    </source>
</evidence>
<dbReference type="PROSITE" id="PS00036">
    <property type="entry name" value="BZIP_BASIC"/>
    <property type="match status" value="1"/>
</dbReference>
<dbReference type="KEGG" id="cqu:CpipJ_CPIJ000468"/>
<dbReference type="eggNOG" id="ENOG502TD3H">
    <property type="taxonomic scope" value="Eukaryota"/>
</dbReference>
<feature type="compositionally biased region" description="Low complexity" evidence="1">
    <location>
        <begin position="113"/>
        <end position="124"/>
    </location>
</feature>
<name>B0W0A4_CULQU</name>
<feature type="compositionally biased region" description="Polar residues" evidence="1">
    <location>
        <begin position="184"/>
        <end position="194"/>
    </location>
</feature>
<organism>
    <name type="scientific">Culex quinquefasciatus</name>
    <name type="common">Southern house mosquito</name>
    <name type="synonym">Culex pungens</name>
    <dbReference type="NCBI Taxonomy" id="7176"/>
    <lineage>
        <taxon>Eukaryota</taxon>
        <taxon>Metazoa</taxon>
        <taxon>Ecdysozoa</taxon>
        <taxon>Arthropoda</taxon>
        <taxon>Hexapoda</taxon>
        <taxon>Insecta</taxon>
        <taxon>Pterygota</taxon>
        <taxon>Neoptera</taxon>
        <taxon>Endopterygota</taxon>
        <taxon>Diptera</taxon>
        <taxon>Nematocera</taxon>
        <taxon>Culicoidea</taxon>
        <taxon>Culicidae</taxon>
        <taxon>Culicinae</taxon>
        <taxon>Culicini</taxon>
        <taxon>Culex</taxon>
        <taxon>Culex</taxon>
    </lineage>
</organism>
<sequence length="352" mass="39934">MQDPSKIYPRPIPTRSCPDLSRTSLTACPSASVVFGFSARMAARIVMEYSEEVCKAPMDSSSSSSISSGQPPKKRKYDSNEVNVMFRMRYNNMENQYMYDHQRSHAIQKADQSPSYPTTSSSGSDQRTPSPDFAPSASQTSSPLPVLPTKPEHNYAVSSSASSSTDTAPSNNEGQRRLMPSRAASDSGNSTMSDEINPLCMTDWYRDLLKPEYAQRLSTQLDIITNRSDFVKNKILTARIAELPESFDYYPNKSRLRKQYVDPDEAAERERNNLASRRSRFKKKRAQLILNMHLEYDRTENAHLYAMQSWIGKIIFQLETQWLERGATAEQMCQLRRDCGFPQTPPGAFRLI</sequence>
<dbReference type="VEuPathDB" id="VectorBase:CPIJ000468"/>
<dbReference type="Proteomes" id="UP000002320">
    <property type="component" value="Unassembled WGS sequence"/>
</dbReference>
<dbReference type="GO" id="GO:0003700">
    <property type="term" value="F:DNA-binding transcription factor activity"/>
    <property type="evidence" value="ECO:0007669"/>
    <property type="project" value="InterPro"/>
</dbReference>
<dbReference type="HOGENOM" id="CLU_826950_0_0_1"/>
<dbReference type="InterPro" id="IPR004827">
    <property type="entry name" value="bZIP"/>
</dbReference>
<reference evidence="4" key="2">
    <citation type="submission" date="2020-05" db="UniProtKB">
        <authorList>
            <consortium name="EnsemblMetazoa"/>
        </authorList>
    </citation>
    <scope>IDENTIFICATION</scope>
    <source>
        <strain evidence="4">JHB</strain>
    </source>
</reference>
<dbReference type="VEuPathDB" id="VectorBase:CQUJHB017114"/>
<dbReference type="AlphaFoldDB" id="B0W0A4"/>
<dbReference type="EnsemblMetazoa" id="CPIJ000468-RA">
    <property type="protein sequence ID" value="CPIJ000468-PA"/>
    <property type="gene ID" value="CPIJ000468"/>
</dbReference>
<evidence type="ECO:0000313" key="5">
    <source>
        <dbReference type="Proteomes" id="UP000002320"/>
    </source>
</evidence>
<dbReference type="Pfam" id="PF07716">
    <property type="entry name" value="bZIP_2"/>
    <property type="match status" value="1"/>
</dbReference>
<dbReference type="SUPFAM" id="SSF57959">
    <property type="entry name" value="Leucine zipper domain"/>
    <property type="match status" value="1"/>
</dbReference>
<feature type="region of interest" description="Disordered" evidence="1">
    <location>
        <begin position="56"/>
        <end position="79"/>
    </location>
</feature>
<feature type="domain" description="BZIP" evidence="2">
    <location>
        <begin position="269"/>
        <end position="282"/>
    </location>
</feature>
<dbReference type="OMA" id="EYDRTEN"/>
<accession>B0W0A4</accession>
<dbReference type="GO" id="GO:0005634">
    <property type="term" value="C:nucleus"/>
    <property type="evidence" value="ECO:0007669"/>
    <property type="project" value="UniProtKB-ARBA"/>
</dbReference>
<dbReference type="Gene3D" id="1.20.5.170">
    <property type="match status" value="1"/>
</dbReference>
<dbReference type="InterPro" id="IPR046347">
    <property type="entry name" value="bZIP_sf"/>
</dbReference>
<keyword evidence="5" id="KW-1185">Reference proteome</keyword>
<evidence type="ECO:0000259" key="2">
    <source>
        <dbReference type="PROSITE" id="PS00036"/>
    </source>
</evidence>
<dbReference type="STRING" id="7176.B0W0A4"/>
<evidence type="ECO:0000313" key="4">
    <source>
        <dbReference type="EnsemblMetazoa" id="CPIJ000468-PA"/>
    </source>
</evidence>
<feature type="compositionally biased region" description="Low complexity" evidence="1">
    <location>
        <begin position="158"/>
        <end position="170"/>
    </location>
</feature>
<feature type="region of interest" description="Disordered" evidence="1">
    <location>
        <begin position="103"/>
        <end position="196"/>
    </location>
</feature>
<gene>
    <name evidence="4" type="primary">6031323</name>
    <name evidence="3" type="ORF">CpipJ_CPIJ000468</name>
</gene>
<evidence type="ECO:0000256" key="1">
    <source>
        <dbReference type="SAM" id="MobiDB-lite"/>
    </source>
</evidence>
<dbReference type="EMBL" id="DS231817">
    <property type="protein sequence ID" value="EDS39643.1"/>
    <property type="molecule type" value="Genomic_DNA"/>
</dbReference>